<evidence type="ECO:0000256" key="2">
    <source>
        <dbReference type="ARBA" id="ARBA00022741"/>
    </source>
</evidence>
<dbReference type="CDD" id="cd01129">
    <property type="entry name" value="PulE-GspE-like"/>
    <property type="match status" value="1"/>
</dbReference>
<dbReference type="SUPFAM" id="SSF52540">
    <property type="entry name" value="P-loop containing nucleoside triphosphate hydrolases"/>
    <property type="match status" value="1"/>
</dbReference>
<accession>A0ABM9MZU6</accession>
<evidence type="ECO:0000256" key="1">
    <source>
        <dbReference type="ARBA" id="ARBA00006611"/>
    </source>
</evidence>
<evidence type="ECO:0000313" key="6">
    <source>
        <dbReference type="Proteomes" id="UP001314262"/>
    </source>
</evidence>
<dbReference type="PANTHER" id="PTHR30258">
    <property type="entry name" value="TYPE II SECRETION SYSTEM PROTEIN GSPE-RELATED"/>
    <property type="match status" value="1"/>
</dbReference>
<organism evidence="5 6">
    <name type="scientific">Fructobacillus tropaeoli</name>
    <dbReference type="NCBI Taxonomy" id="709323"/>
    <lineage>
        <taxon>Bacteria</taxon>
        <taxon>Bacillati</taxon>
        <taxon>Bacillota</taxon>
        <taxon>Bacilli</taxon>
        <taxon>Lactobacillales</taxon>
        <taxon>Lactobacillaceae</taxon>
        <taxon>Fructobacillus</taxon>
    </lineage>
</organism>
<dbReference type="RefSeq" id="WP_203619279.1">
    <property type="nucleotide sequence ID" value="NZ_BOJU01000005.1"/>
</dbReference>
<keyword evidence="6" id="KW-1185">Reference proteome</keyword>
<dbReference type="InterPro" id="IPR027417">
    <property type="entry name" value="P-loop_NTPase"/>
</dbReference>
<sequence length="319" mass="35468">MIKKLANWPEHERADPADWIRAVLSWGQTKKVTDFYFLPAEGGNYQVRAQILGQVRILAVMEADFGKRALAVVKYRAGLNLAESRRPQLGRFDFGQGFVRVSTVGDFLGQESAVLRLIYPDLSQNRWFEPAIFADLVAEKISAGLYLVAGPTGSGKTSTLYRLLDAWSPGKVVLTVEDPVEIYQPAFLQLQVNEQAGIDYQSLIKVALRHRPDLLVIGEIRDAKTAQAALQAALAGHLVLSTLHANSELAVFDRLLNLGLDRQLLNQALVKTVYQRLLPDLDGQLAVVCGVANWQAGEVTHHRPYAENLKRYQQGNQEV</sequence>
<dbReference type="EMBL" id="CAUZLT010000005">
    <property type="protein sequence ID" value="CAK1251507.1"/>
    <property type="molecule type" value="Genomic_DNA"/>
</dbReference>
<dbReference type="InterPro" id="IPR001482">
    <property type="entry name" value="T2SS/T4SS_dom"/>
</dbReference>
<dbReference type="Pfam" id="PF00437">
    <property type="entry name" value="T2SSE"/>
    <property type="match status" value="1"/>
</dbReference>
<dbReference type="InterPro" id="IPR003593">
    <property type="entry name" value="AAA+_ATPase"/>
</dbReference>
<keyword evidence="3" id="KW-0067">ATP-binding</keyword>
<dbReference type="PANTHER" id="PTHR30258:SF2">
    <property type="entry name" value="COMG OPERON PROTEIN 1"/>
    <property type="match status" value="1"/>
</dbReference>
<evidence type="ECO:0000256" key="3">
    <source>
        <dbReference type="ARBA" id="ARBA00022840"/>
    </source>
</evidence>
<name>A0ABM9MZU6_9LACO</name>
<dbReference type="PROSITE" id="PS00662">
    <property type="entry name" value="T2SP_E"/>
    <property type="match status" value="1"/>
</dbReference>
<reference evidence="5 6" key="1">
    <citation type="submission" date="2023-10" db="EMBL/GenBank/DDBJ databases">
        <authorList>
            <person name="Botero Cardona J."/>
        </authorList>
    </citation>
    <scope>NUCLEOTIDE SEQUENCE [LARGE SCALE GENOMIC DNA]</scope>
    <source>
        <strain evidence="5 6">R-53137</strain>
    </source>
</reference>
<keyword evidence="2" id="KW-0547">Nucleotide-binding</keyword>
<gene>
    <name evidence="5" type="ORF">R53137_KAKDMLNK_01343</name>
</gene>
<feature type="domain" description="Bacterial type II secretion system protein E" evidence="4">
    <location>
        <begin position="208"/>
        <end position="222"/>
    </location>
</feature>
<evidence type="ECO:0000259" key="4">
    <source>
        <dbReference type="PROSITE" id="PS00662"/>
    </source>
</evidence>
<comment type="caution">
    <text evidence="5">The sequence shown here is derived from an EMBL/GenBank/DDBJ whole genome shotgun (WGS) entry which is preliminary data.</text>
</comment>
<protein>
    <submittedName>
        <fullName evidence="5">Type II secretory pathway ATPase GspE/PulE or T4P pilus assembly pathway ATPase PilB (PulE)</fullName>
    </submittedName>
</protein>
<comment type="similarity">
    <text evidence="1">Belongs to the GSP E family.</text>
</comment>
<proteinExistence type="inferred from homology"/>
<dbReference type="Proteomes" id="UP001314262">
    <property type="component" value="Unassembled WGS sequence"/>
</dbReference>
<dbReference type="Gene3D" id="3.40.50.300">
    <property type="entry name" value="P-loop containing nucleotide triphosphate hydrolases"/>
    <property type="match status" value="1"/>
</dbReference>
<dbReference type="Gene3D" id="3.30.450.90">
    <property type="match status" value="1"/>
</dbReference>
<evidence type="ECO:0000313" key="5">
    <source>
        <dbReference type="EMBL" id="CAK1251507.1"/>
    </source>
</evidence>
<dbReference type="SMART" id="SM00382">
    <property type="entry name" value="AAA"/>
    <property type="match status" value="1"/>
</dbReference>